<evidence type="ECO:0000313" key="3">
    <source>
        <dbReference type="EMBL" id="RVT91255.1"/>
    </source>
</evidence>
<dbReference type="CDD" id="cd04182">
    <property type="entry name" value="GT_2_like_f"/>
    <property type="match status" value="1"/>
</dbReference>
<evidence type="ECO:0000259" key="2">
    <source>
        <dbReference type="Pfam" id="PF12804"/>
    </source>
</evidence>
<accession>A0A437M110</accession>
<organism evidence="3 4">
    <name type="scientific">Sphingomonas crocodyli</name>
    <dbReference type="NCBI Taxonomy" id="1979270"/>
    <lineage>
        <taxon>Bacteria</taxon>
        <taxon>Pseudomonadati</taxon>
        <taxon>Pseudomonadota</taxon>
        <taxon>Alphaproteobacteria</taxon>
        <taxon>Sphingomonadales</taxon>
        <taxon>Sphingomonadaceae</taxon>
        <taxon>Sphingomonas</taxon>
    </lineage>
</organism>
<keyword evidence="4" id="KW-1185">Reference proteome</keyword>
<protein>
    <submittedName>
        <fullName evidence="3">Nucleotidyltransferase family protein</fullName>
    </submittedName>
</protein>
<name>A0A437M110_9SPHN</name>
<proteinExistence type="predicted"/>
<dbReference type="InterPro" id="IPR029044">
    <property type="entry name" value="Nucleotide-diphossugar_trans"/>
</dbReference>
<dbReference type="AlphaFoldDB" id="A0A437M110"/>
<dbReference type="EMBL" id="SACN01000002">
    <property type="protein sequence ID" value="RVT91255.1"/>
    <property type="molecule type" value="Genomic_DNA"/>
</dbReference>
<dbReference type="Proteomes" id="UP000282971">
    <property type="component" value="Unassembled WGS sequence"/>
</dbReference>
<dbReference type="PANTHER" id="PTHR43777:SF1">
    <property type="entry name" value="MOLYBDENUM COFACTOR CYTIDYLYLTRANSFERASE"/>
    <property type="match status" value="1"/>
</dbReference>
<dbReference type="InterPro" id="IPR025877">
    <property type="entry name" value="MobA-like_NTP_Trfase"/>
</dbReference>
<dbReference type="Pfam" id="PF12804">
    <property type="entry name" value="NTP_transf_3"/>
    <property type="match status" value="1"/>
</dbReference>
<dbReference type="Gene3D" id="3.90.550.10">
    <property type="entry name" value="Spore Coat Polysaccharide Biosynthesis Protein SpsA, Chain A"/>
    <property type="match status" value="1"/>
</dbReference>
<evidence type="ECO:0000313" key="4">
    <source>
        <dbReference type="Proteomes" id="UP000282971"/>
    </source>
</evidence>
<sequence length="185" mass="18490">MTVGAIILAAGLSRRMGTDKLAADLGGKPVLAHAVDAVAAAGLPMIVAAPPAMPFPGAVEVPDHALGMGHSIAAAIRAVPADWSAALICLGDMPFVTPATLCALAAKAGEDLIVAPVHEDQRGNPLVWGRGFFAQLAGLSGDTGGRALLAGAGEKLVLLPVDDPGVLIDVDTPEALMAARARLTG</sequence>
<gene>
    <name evidence="3" type="ORF">EOD43_17245</name>
</gene>
<dbReference type="PANTHER" id="PTHR43777">
    <property type="entry name" value="MOLYBDENUM COFACTOR CYTIDYLYLTRANSFERASE"/>
    <property type="match status" value="1"/>
</dbReference>
<dbReference type="GO" id="GO:0016779">
    <property type="term" value="F:nucleotidyltransferase activity"/>
    <property type="evidence" value="ECO:0007669"/>
    <property type="project" value="UniProtKB-ARBA"/>
</dbReference>
<reference evidence="3 4" key="1">
    <citation type="submission" date="2019-01" db="EMBL/GenBank/DDBJ databases">
        <authorList>
            <person name="Chen W.-M."/>
        </authorList>
    </citation>
    <scope>NUCLEOTIDE SEQUENCE [LARGE SCALE GENOMIC DNA]</scope>
    <source>
        <strain evidence="3 4">CCP-7</strain>
    </source>
</reference>
<keyword evidence="1" id="KW-0460">Magnesium</keyword>
<dbReference type="SUPFAM" id="SSF53448">
    <property type="entry name" value="Nucleotide-diphospho-sugar transferases"/>
    <property type="match status" value="1"/>
</dbReference>
<dbReference type="RefSeq" id="WP_127745267.1">
    <property type="nucleotide sequence ID" value="NZ_SACN01000002.1"/>
</dbReference>
<feature type="domain" description="MobA-like NTP transferase" evidence="2">
    <location>
        <begin position="5"/>
        <end position="150"/>
    </location>
</feature>
<keyword evidence="3" id="KW-0808">Transferase</keyword>
<comment type="caution">
    <text evidence="3">The sequence shown here is derived from an EMBL/GenBank/DDBJ whole genome shotgun (WGS) entry which is preliminary data.</text>
</comment>
<dbReference type="OrthoDB" id="9779263at2"/>
<evidence type="ECO:0000256" key="1">
    <source>
        <dbReference type="ARBA" id="ARBA00022842"/>
    </source>
</evidence>